<dbReference type="EMBL" id="CAJOBC010072249">
    <property type="protein sequence ID" value="CAF4246533.1"/>
    <property type="molecule type" value="Genomic_DNA"/>
</dbReference>
<comment type="caution">
    <text evidence="3">The sequence shown here is derived from an EMBL/GenBank/DDBJ whole genome shotgun (WGS) entry which is preliminary data.</text>
</comment>
<dbReference type="Proteomes" id="UP000681722">
    <property type="component" value="Unassembled WGS sequence"/>
</dbReference>
<dbReference type="Proteomes" id="UP000663829">
    <property type="component" value="Unassembled WGS sequence"/>
</dbReference>
<gene>
    <name evidence="3" type="ORF">GPM918_LOCUS31566</name>
    <name evidence="2" type="ORF">OVA965_LOCUS27098</name>
    <name evidence="5" type="ORF">SRO942_LOCUS32214</name>
    <name evidence="4" type="ORF">TMI583_LOCUS27842</name>
</gene>
<protein>
    <recommendedName>
        <fullName evidence="7">B box-type domain-containing protein</fullName>
    </recommendedName>
</protein>
<reference evidence="3" key="1">
    <citation type="submission" date="2021-02" db="EMBL/GenBank/DDBJ databases">
        <authorList>
            <person name="Nowell W R."/>
        </authorList>
    </citation>
    <scope>NUCLEOTIDE SEQUENCE</scope>
</reference>
<dbReference type="AlphaFoldDB" id="A0A815IEN4"/>
<organism evidence="3 6">
    <name type="scientific">Didymodactylos carnosus</name>
    <dbReference type="NCBI Taxonomy" id="1234261"/>
    <lineage>
        <taxon>Eukaryota</taxon>
        <taxon>Metazoa</taxon>
        <taxon>Spiralia</taxon>
        <taxon>Gnathifera</taxon>
        <taxon>Rotifera</taxon>
        <taxon>Eurotatoria</taxon>
        <taxon>Bdelloidea</taxon>
        <taxon>Philodinida</taxon>
        <taxon>Philodinidae</taxon>
        <taxon>Didymodactylos</taxon>
    </lineage>
</organism>
<keyword evidence="1" id="KW-0175">Coiled coil</keyword>
<evidence type="ECO:0000313" key="6">
    <source>
        <dbReference type="Proteomes" id="UP000663829"/>
    </source>
</evidence>
<evidence type="ECO:0000313" key="2">
    <source>
        <dbReference type="EMBL" id="CAF1269109.1"/>
    </source>
</evidence>
<dbReference type="Proteomes" id="UP000682733">
    <property type="component" value="Unassembled WGS sequence"/>
</dbReference>
<sequence length="505" mass="58015">MEDSSNSSNNLTSRKCGICSKNPGVLVCVGCNLLFCRQDYNDHRQKLSRELKTILSERDLLEQKLIAAATTAVAPVSSSKILGDIEQWENDMHAKIRAAADCAREKVDYLINKDKDEPVRRLKAISDDIHPRISDDEYVENDLVRWRKEIQRIQNAITEQVPTITLDTKQSLSINWSRIINVQQMKKPNDALHSATSMEKLTKISKKTDVQIATSVEQSKKNSSRPQTAISEHKLVVNIDNIKTEPKLRVNIRGMYLAASADHLICFSEQKLHLIDASGNEKMTHVWNHGATDACWSEFLKQFLFFGSNGAQLYAFDVETHKVRAVQKFARARSLCSCSREKLIISGYDHDTTSSCIEEYELTNWKYIQEWHPPHSARKGEIIRQIRFSSTGSQTGLIIESNRSRFELRDQLMRILRSVTLDENSFDFELLAFPNRQYLISSRERIKSTKLSESDTLNTKFYFFDTDGRLKIVRWEKNSSSTHIALMNQICLVTGVEHELRFYDL</sequence>
<dbReference type="InterPro" id="IPR036322">
    <property type="entry name" value="WD40_repeat_dom_sf"/>
</dbReference>
<feature type="coiled-coil region" evidence="1">
    <location>
        <begin position="37"/>
        <end position="64"/>
    </location>
</feature>
<keyword evidence="6" id="KW-1185">Reference proteome</keyword>
<evidence type="ECO:0000256" key="1">
    <source>
        <dbReference type="SAM" id="Coils"/>
    </source>
</evidence>
<dbReference type="EMBL" id="CAJNOK010017714">
    <property type="protein sequence ID" value="CAF1269109.1"/>
    <property type="molecule type" value="Genomic_DNA"/>
</dbReference>
<dbReference type="EMBL" id="CAJNOQ010015616">
    <property type="protein sequence ID" value="CAF1364922.1"/>
    <property type="molecule type" value="Genomic_DNA"/>
</dbReference>
<evidence type="ECO:0000313" key="4">
    <source>
        <dbReference type="EMBL" id="CAF4074868.1"/>
    </source>
</evidence>
<evidence type="ECO:0008006" key="7">
    <source>
        <dbReference type="Google" id="ProtNLM"/>
    </source>
</evidence>
<dbReference type="EMBL" id="CAJOBA010039275">
    <property type="protein sequence ID" value="CAF4074868.1"/>
    <property type="molecule type" value="Genomic_DNA"/>
</dbReference>
<evidence type="ECO:0000313" key="5">
    <source>
        <dbReference type="EMBL" id="CAF4246533.1"/>
    </source>
</evidence>
<proteinExistence type="predicted"/>
<dbReference type="Proteomes" id="UP000677228">
    <property type="component" value="Unassembled WGS sequence"/>
</dbReference>
<evidence type="ECO:0000313" key="3">
    <source>
        <dbReference type="EMBL" id="CAF1364922.1"/>
    </source>
</evidence>
<accession>A0A815IEN4</accession>
<dbReference type="SUPFAM" id="SSF50978">
    <property type="entry name" value="WD40 repeat-like"/>
    <property type="match status" value="1"/>
</dbReference>
<name>A0A815IEN4_9BILA</name>